<dbReference type="AlphaFoldDB" id="A0A1I6TJD8"/>
<organism evidence="2 3">
    <name type="scientific">Marininema halotolerans</name>
    <dbReference type="NCBI Taxonomy" id="1155944"/>
    <lineage>
        <taxon>Bacteria</taxon>
        <taxon>Bacillati</taxon>
        <taxon>Bacillota</taxon>
        <taxon>Bacilli</taxon>
        <taxon>Bacillales</taxon>
        <taxon>Thermoactinomycetaceae</taxon>
        <taxon>Marininema</taxon>
    </lineage>
</organism>
<evidence type="ECO:0000313" key="2">
    <source>
        <dbReference type="EMBL" id="SFS89372.1"/>
    </source>
</evidence>
<dbReference type="Proteomes" id="UP000198660">
    <property type="component" value="Unassembled WGS sequence"/>
</dbReference>
<evidence type="ECO:0000259" key="1">
    <source>
        <dbReference type="PROSITE" id="PS51725"/>
    </source>
</evidence>
<dbReference type="InterPro" id="IPR050404">
    <property type="entry name" value="Heme-degrading_MO"/>
</dbReference>
<name>A0A1I6TJD8_9BACL</name>
<protein>
    <submittedName>
        <fullName evidence="2">Heme oxygenase (Staphylobilin-producing)</fullName>
    </submittedName>
</protein>
<dbReference type="OrthoDB" id="384737at2"/>
<feature type="domain" description="ABM" evidence="1">
    <location>
        <begin position="2"/>
        <end position="92"/>
    </location>
</feature>
<dbReference type="RefSeq" id="WP_091838113.1">
    <property type="nucleotide sequence ID" value="NZ_FPAA01000010.1"/>
</dbReference>
<dbReference type="PANTHER" id="PTHR34474">
    <property type="entry name" value="SIGNAL TRANSDUCTION PROTEIN TRAP"/>
    <property type="match status" value="1"/>
</dbReference>
<dbReference type="InterPro" id="IPR007138">
    <property type="entry name" value="ABM_dom"/>
</dbReference>
<dbReference type="PROSITE" id="PS51725">
    <property type="entry name" value="ABM"/>
    <property type="match status" value="1"/>
</dbReference>
<accession>A0A1I6TJD8</accession>
<dbReference type="Pfam" id="PF03992">
    <property type="entry name" value="ABM"/>
    <property type="match status" value="1"/>
</dbReference>
<dbReference type="SUPFAM" id="SSF54909">
    <property type="entry name" value="Dimeric alpha+beta barrel"/>
    <property type="match status" value="1"/>
</dbReference>
<gene>
    <name evidence="2" type="ORF">SAMN05444972_11063</name>
</gene>
<dbReference type="PANTHER" id="PTHR34474:SF2">
    <property type="entry name" value="SIGNAL TRANSDUCTION PROTEIN TRAP"/>
    <property type="match status" value="1"/>
</dbReference>
<evidence type="ECO:0000313" key="3">
    <source>
        <dbReference type="Proteomes" id="UP000198660"/>
    </source>
</evidence>
<sequence>MYQVNNRIAIQSPEQLHHLIERFQGADLRMQKVPGFISFRLLKTEDESRLIVESVFERKEDFINWTKSEAFAQAHGGKRGDSEGRQPDLETFEVLIG</sequence>
<dbReference type="Gene3D" id="3.30.70.100">
    <property type="match status" value="1"/>
</dbReference>
<dbReference type="EMBL" id="FPAA01000010">
    <property type="protein sequence ID" value="SFS89372.1"/>
    <property type="molecule type" value="Genomic_DNA"/>
</dbReference>
<proteinExistence type="predicted"/>
<dbReference type="InterPro" id="IPR011008">
    <property type="entry name" value="Dimeric_a/b-barrel"/>
</dbReference>
<reference evidence="3" key="1">
    <citation type="submission" date="2016-10" db="EMBL/GenBank/DDBJ databases">
        <authorList>
            <person name="Varghese N."/>
            <person name="Submissions S."/>
        </authorList>
    </citation>
    <scope>NUCLEOTIDE SEQUENCE [LARGE SCALE GENOMIC DNA]</scope>
    <source>
        <strain evidence="3">DSM 45789</strain>
    </source>
</reference>
<keyword evidence="3" id="KW-1185">Reference proteome</keyword>